<keyword evidence="5" id="KW-0777">Teichoic acid biosynthesis</keyword>
<dbReference type="Gene3D" id="3.40.50.11820">
    <property type="match status" value="1"/>
</dbReference>
<keyword evidence="4 8" id="KW-0808">Transferase</keyword>
<sequence>MTKVKRISRRIKNLAKREVQSYWRNLPIMEKSVLFESYSGNGMLCHPEAIFRYMLERPEYSDFKFTWVLNDIHRYESITKDFESYSNVSFVKYGSLEYHRKLSTSKYLVNNVSFPAPFVKRDGQVYLNTWHGVPLKKMGYDIAGRPEDAKNIVRNFLAADYLLSSSPAMTDVMYSKAFKLQGIYEGQILEEGNPRTDRQQTNAQPELEFRSLMENYGVRVDDREIILYAPTWKGESYFSPHNDAASLKGLIDIIEEGIDSTKYQVLLKAHQVVSAAVSEDADLKDYLIPNGIPTNVALGATSILVTDYSSIFYDFLSTGRPVVFYIPDIDDYRRYRDLYVDPEDLPGRVTNSATGLVEAITLELASGKNDSPIADAYKQSREKYVPYDDGRSTERVVNAVFRGGEARSIRLSSNDKLKILLYAGGLIPNGITTSALNLLDNIDYSRFDVTVLCPYNAQNAKQHIYAQINPNARVLFRFGTFTSGYLDNALRLRVLKYGNDSLIAKLPTQKKLWETEWRRCFGNAKFDHMIDFSGYTAFWGMLFLHGPESKKSIWLHNDLAADALRSVEGDTPLKDGLYSTFSIYRKFDNLVSVSQGLNDINRLSLAKWAPRSNFSWASNTVNEEKIRQMAALDDGSGSTSYELDRHHRSMMMGDLVQRLIDPARPALKEIAASVDSGRAFFTFFSAGRLSPEKNHIRLVRAFARVHKRFPATRLVIAGDGPLKKLIRQEIVSLGLTESVKLVGHIKNPYQLMSLSDAFVLSSDYEGQPMVLLEALVLGVPVITTSFGSVKGALPKNVGRIVAPTVDDLAAGMITQIESDGEVVDFDVVSYNKRAITEFEQILLP</sequence>
<dbReference type="GO" id="GO:0016757">
    <property type="term" value="F:glycosyltransferase activity"/>
    <property type="evidence" value="ECO:0007669"/>
    <property type="project" value="InterPro"/>
</dbReference>
<dbReference type="InterPro" id="IPR001296">
    <property type="entry name" value="Glyco_trans_1"/>
</dbReference>
<organism evidence="8 9">
    <name type="scientific">Glutamicibacter mishrai</name>
    <dbReference type="NCBI Taxonomy" id="1775880"/>
    <lineage>
        <taxon>Bacteria</taxon>
        <taxon>Bacillati</taxon>
        <taxon>Actinomycetota</taxon>
        <taxon>Actinomycetes</taxon>
        <taxon>Micrococcales</taxon>
        <taxon>Micrococcaceae</taxon>
        <taxon>Glutamicibacter</taxon>
    </lineage>
</organism>
<dbReference type="Gene3D" id="3.40.50.12580">
    <property type="match status" value="1"/>
</dbReference>
<dbReference type="CDD" id="cd03811">
    <property type="entry name" value="GT4_GT28_WabH-like"/>
    <property type="match status" value="1"/>
</dbReference>
<dbReference type="SUPFAM" id="SSF53756">
    <property type="entry name" value="UDP-Glycosyltransferase/glycogen phosphorylase"/>
    <property type="match status" value="2"/>
</dbReference>
<name>A0A6H0SMF9_9MICC</name>
<dbReference type="PANTHER" id="PTHR37316:SF3">
    <property type="entry name" value="TEICHOIC ACID GLYCEROL-PHOSPHATE TRANSFERASE"/>
    <property type="match status" value="1"/>
</dbReference>
<keyword evidence="9" id="KW-1185">Reference proteome</keyword>
<dbReference type="AlphaFoldDB" id="A0A6H0SMF9"/>
<keyword evidence="6" id="KW-0472">Membrane</keyword>
<dbReference type="InterPro" id="IPR051612">
    <property type="entry name" value="Teichoic_Acid_Biosynth"/>
</dbReference>
<evidence type="ECO:0000313" key="8">
    <source>
        <dbReference type="EMBL" id="QIV88316.1"/>
    </source>
</evidence>
<dbReference type="EMBL" id="CP032549">
    <property type="protein sequence ID" value="QIV88316.1"/>
    <property type="molecule type" value="Genomic_DNA"/>
</dbReference>
<dbReference type="PANTHER" id="PTHR37316">
    <property type="entry name" value="TEICHOIC ACID GLYCEROL-PHOSPHATE PRIMASE"/>
    <property type="match status" value="1"/>
</dbReference>
<dbReference type="GO" id="GO:0005886">
    <property type="term" value="C:plasma membrane"/>
    <property type="evidence" value="ECO:0007669"/>
    <property type="project" value="UniProtKB-SubCell"/>
</dbReference>
<dbReference type="GO" id="GO:0047355">
    <property type="term" value="F:CDP-glycerol glycerophosphotransferase activity"/>
    <property type="evidence" value="ECO:0007669"/>
    <property type="project" value="InterPro"/>
</dbReference>
<protein>
    <submittedName>
        <fullName evidence="8">Glycosyltransferase</fullName>
    </submittedName>
</protein>
<evidence type="ECO:0000259" key="7">
    <source>
        <dbReference type="Pfam" id="PF00534"/>
    </source>
</evidence>
<evidence type="ECO:0000256" key="1">
    <source>
        <dbReference type="ARBA" id="ARBA00004202"/>
    </source>
</evidence>
<evidence type="ECO:0000313" key="9">
    <source>
        <dbReference type="Proteomes" id="UP000502331"/>
    </source>
</evidence>
<dbReference type="Gene3D" id="3.40.50.2000">
    <property type="entry name" value="Glycogen Phosphorylase B"/>
    <property type="match status" value="1"/>
</dbReference>
<reference evidence="8 9" key="1">
    <citation type="submission" date="2018-09" db="EMBL/GenBank/DDBJ databases">
        <title>Glutamicibacter mishrai S5-52T (LMG 29155T = KCTC 39846T).</title>
        <authorList>
            <person name="Das S.K."/>
        </authorList>
    </citation>
    <scope>NUCLEOTIDE SEQUENCE [LARGE SCALE GENOMIC DNA]</scope>
    <source>
        <strain evidence="8 9">S5-52</strain>
    </source>
</reference>
<dbReference type="InterPro" id="IPR043148">
    <property type="entry name" value="TagF_C"/>
</dbReference>
<dbReference type="RefSeq" id="WP_172512691.1">
    <property type="nucleotide sequence ID" value="NZ_CP032549.1"/>
</dbReference>
<evidence type="ECO:0000256" key="2">
    <source>
        <dbReference type="ARBA" id="ARBA00010488"/>
    </source>
</evidence>
<comment type="similarity">
    <text evidence="2">Belongs to the CDP-glycerol glycerophosphotransferase family.</text>
</comment>
<dbReference type="GO" id="GO:0019350">
    <property type="term" value="P:teichoic acid biosynthetic process"/>
    <property type="evidence" value="ECO:0007669"/>
    <property type="project" value="UniProtKB-KW"/>
</dbReference>
<proteinExistence type="inferred from homology"/>
<feature type="domain" description="Glycosyl transferase family 1" evidence="7">
    <location>
        <begin position="682"/>
        <end position="820"/>
    </location>
</feature>
<dbReference type="Pfam" id="PF04464">
    <property type="entry name" value="Glyphos_transf"/>
    <property type="match status" value="1"/>
</dbReference>
<evidence type="ECO:0000256" key="6">
    <source>
        <dbReference type="ARBA" id="ARBA00023136"/>
    </source>
</evidence>
<gene>
    <name evidence="8" type="ORF">D3791_15095</name>
</gene>
<evidence type="ECO:0000256" key="3">
    <source>
        <dbReference type="ARBA" id="ARBA00022475"/>
    </source>
</evidence>
<evidence type="ECO:0000256" key="5">
    <source>
        <dbReference type="ARBA" id="ARBA00022944"/>
    </source>
</evidence>
<accession>A0A6H0SMF9</accession>
<dbReference type="InterPro" id="IPR007554">
    <property type="entry name" value="Glycerophosphate_synth"/>
</dbReference>
<evidence type="ECO:0000256" key="4">
    <source>
        <dbReference type="ARBA" id="ARBA00022679"/>
    </source>
</evidence>
<keyword evidence="3" id="KW-1003">Cell membrane</keyword>
<dbReference type="InterPro" id="IPR043149">
    <property type="entry name" value="TagF_N"/>
</dbReference>
<comment type="subcellular location">
    <subcellularLocation>
        <location evidence="1">Cell membrane</location>
        <topology evidence="1">Peripheral membrane protein</topology>
    </subcellularLocation>
</comment>
<dbReference type="Proteomes" id="UP000502331">
    <property type="component" value="Chromosome"/>
</dbReference>
<dbReference type="Pfam" id="PF00534">
    <property type="entry name" value="Glycos_transf_1"/>
    <property type="match status" value="1"/>
</dbReference>